<feature type="region of interest" description="Disordered" evidence="1">
    <location>
        <begin position="54"/>
        <end position="147"/>
    </location>
</feature>
<evidence type="ECO:0000256" key="1">
    <source>
        <dbReference type="SAM" id="MobiDB-lite"/>
    </source>
</evidence>
<comment type="caution">
    <text evidence="2">The sequence shown here is derived from an EMBL/GenBank/DDBJ whole genome shotgun (WGS) entry which is preliminary data.</text>
</comment>
<keyword evidence="3" id="KW-1185">Reference proteome</keyword>
<reference evidence="2 3" key="1">
    <citation type="submission" date="2015-11" db="EMBL/GenBank/DDBJ databases">
        <title>The genome of Candidatus Endoriftia persephone in Ridgeia piscesae and population structure of the North Eastern Pacific vestimentiferan symbionts.</title>
        <authorList>
            <person name="Perez M."/>
            <person name="Juniper K.S."/>
        </authorList>
    </citation>
    <scope>NUCLEOTIDE SEQUENCE [LARGE SCALE GENOMIC DNA]</scope>
    <source>
        <strain evidence="2">Ind11</strain>
    </source>
</reference>
<dbReference type="OrthoDB" id="6193879at2"/>
<feature type="compositionally biased region" description="Low complexity" evidence="1">
    <location>
        <begin position="108"/>
        <end position="134"/>
    </location>
</feature>
<feature type="compositionally biased region" description="Basic and acidic residues" evidence="1">
    <location>
        <begin position="80"/>
        <end position="105"/>
    </location>
</feature>
<feature type="compositionally biased region" description="Basic and acidic residues" evidence="1">
    <location>
        <begin position="1"/>
        <end position="10"/>
    </location>
</feature>
<name>A0A0T5YZ29_9GAMM</name>
<dbReference type="Proteomes" id="UP000051634">
    <property type="component" value="Unassembled WGS sequence"/>
</dbReference>
<evidence type="ECO:0000313" key="3">
    <source>
        <dbReference type="Proteomes" id="UP000051634"/>
    </source>
</evidence>
<evidence type="ECO:0000313" key="2">
    <source>
        <dbReference type="EMBL" id="KRT55859.1"/>
    </source>
</evidence>
<feature type="region of interest" description="Disordered" evidence="1">
    <location>
        <begin position="243"/>
        <end position="313"/>
    </location>
</feature>
<feature type="region of interest" description="Disordered" evidence="1">
    <location>
        <begin position="1"/>
        <end position="37"/>
    </location>
</feature>
<proteinExistence type="predicted"/>
<gene>
    <name evidence="2" type="ORF">Ga0074115_1268</name>
</gene>
<accession>A0A0T5YZ29</accession>
<dbReference type="AlphaFoldDB" id="A0A0T5YZ29"/>
<sequence length="313" mass="35603">MPGRTWRDLQHNPAPGPSDQSVPVGDRAGGTARAVQQSPRLAALLQQRKALESHLHTLTSGEGEPLDPRDAARFQVPSFAERRTQQRAWEAHREALQKRSTELRRAARSGSSRPGSAAPSTSTTRSDTTSHGSSVNQWLARRDTQRQTLREAARDRLSPLNNLANVGRQLRGSLSRTSAQLRNLDRQLAEHGLDQEREELRKLGANKLSKATAQLDKYTKMAEAPQRAVEKIDQFWQDRQRQISGAMDQTGPYAERTRRRLSTDSGGSGDLFERMQRNRMRALQRRQEQRREEERDQARRDRARRNRQGALSR</sequence>
<dbReference type="RefSeq" id="WP_060528577.1">
    <property type="nucleotide sequence ID" value="NZ_KQ557141.1"/>
</dbReference>
<protein>
    <submittedName>
        <fullName evidence="2">Uncharacterized protein</fullName>
    </submittedName>
</protein>
<organism evidence="2 3">
    <name type="scientific">endosymbiont of Ridgeia piscesae</name>
    <dbReference type="NCBI Taxonomy" id="54398"/>
    <lineage>
        <taxon>Bacteria</taxon>
        <taxon>Pseudomonadati</taxon>
        <taxon>Pseudomonadota</taxon>
        <taxon>Gammaproteobacteria</taxon>
        <taxon>sulfur-oxidizing symbionts</taxon>
    </lineage>
</organism>
<dbReference type="EMBL" id="LDXT01000071">
    <property type="protein sequence ID" value="KRT55859.1"/>
    <property type="molecule type" value="Genomic_DNA"/>
</dbReference>
<feature type="compositionally biased region" description="Basic and acidic residues" evidence="1">
    <location>
        <begin position="285"/>
        <end position="300"/>
    </location>
</feature>